<dbReference type="SUPFAM" id="SSF52540">
    <property type="entry name" value="P-loop containing nucleoside triphosphate hydrolases"/>
    <property type="match status" value="1"/>
</dbReference>
<dbReference type="Proteomes" id="UP001474421">
    <property type="component" value="Unassembled WGS sequence"/>
</dbReference>
<name>A0AAW1B136_CROAD</name>
<dbReference type="EMBL" id="JAOTOJ010000009">
    <property type="protein sequence ID" value="KAK9395486.1"/>
    <property type="molecule type" value="Genomic_DNA"/>
</dbReference>
<dbReference type="Pfam" id="PF00098">
    <property type="entry name" value="zf-CCHC"/>
    <property type="match status" value="1"/>
</dbReference>
<organism evidence="5 6">
    <name type="scientific">Crotalus adamanteus</name>
    <name type="common">Eastern diamondback rattlesnake</name>
    <dbReference type="NCBI Taxonomy" id="8729"/>
    <lineage>
        <taxon>Eukaryota</taxon>
        <taxon>Metazoa</taxon>
        <taxon>Chordata</taxon>
        <taxon>Craniata</taxon>
        <taxon>Vertebrata</taxon>
        <taxon>Euteleostomi</taxon>
        <taxon>Lepidosauria</taxon>
        <taxon>Squamata</taxon>
        <taxon>Bifurcata</taxon>
        <taxon>Unidentata</taxon>
        <taxon>Episquamata</taxon>
        <taxon>Toxicofera</taxon>
        <taxon>Serpentes</taxon>
        <taxon>Colubroidea</taxon>
        <taxon>Viperidae</taxon>
        <taxon>Crotalinae</taxon>
        <taxon>Crotalus</taxon>
    </lineage>
</organism>
<evidence type="ECO:0000256" key="2">
    <source>
        <dbReference type="RuleBase" id="RU361155"/>
    </source>
</evidence>
<sequence>MDSMGPVGPASWPTGMGLVGWAQPSGRRTHSSVAGLGPATLAGGAVDLDTNLREAQRTQDGRQTRIPVGKLRESGQRPPTSPASYPRPAGPPSGTVFRCFRCHQPGHRAAECPAPTPRVSGTLRAPAQTPRKGPDATKAAAHPKTPSTPLDTMATAQYRPVDEESDDDPIDNPMIIYVARNAKDVAVLFYYFYKMAKLHPEPGTWEKFLDGNDDAFGTMRKEKDILYDYSLLGER</sequence>
<dbReference type="InterPro" id="IPR001878">
    <property type="entry name" value="Znf_CCHC"/>
</dbReference>
<comment type="caution">
    <text evidence="5">The sequence shown here is derived from an EMBL/GenBank/DDBJ whole genome shotgun (WGS) entry which is preliminary data.</text>
</comment>
<comment type="similarity">
    <text evidence="2">Belongs to the sulfotransferase 1 family.</text>
</comment>
<feature type="region of interest" description="Disordered" evidence="3">
    <location>
        <begin position="1"/>
        <end position="92"/>
    </location>
</feature>
<dbReference type="InterPro" id="IPR000863">
    <property type="entry name" value="Sulfotransferase_dom"/>
</dbReference>
<dbReference type="GO" id="GO:0008146">
    <property type="term" value="F:sulfotransferase activity"/>
    <property type="evidence" value="ECO:0007669"/>
    <property type="project" value="InterPro"/>
</dbReference>
<evidence type="ECO:0000313" key="5">
    <source>
        <dbReference type="EMBL" id="KAK9395486.1"/>
    </source>
</evidence>
<evidence type="ECO:0000313" key="6">
    <source>
        <dbReference type="Proteomes" id="UP001474421"/>
    </source>
</evidence>
<accession>A0AAW1B136</accession>
<dbReference type="Gene3D" id="4.10.60.10">
    <property type="entry name" value="Zinc finger, CCHC-type"/>
    <property type="match status" value="1"/>
</dbReference>
<feature type="compositionally biased region" description="Basic and acidic residues" evidence="3">
    <location>
        <begin position="50"/>
        <end position="63"/>
    </location>
</feature>
<dbReference type="InterPro" id="IPR027417">
    <property type="entry name" value="P-loop_NTPase"/>
</dbReference>
<feature type="domain" description="CCHC-type" evidence="4">
    <location>
        <begin position="98"/>
        <end position="113"/>
    </location>
</feature>
<dbReference type="InterPro" id="IPR036875">
    <property type="entry name" value="Znf_CCHC_sf"/>
</dbReference>
<dbReference type="GO" id="GO:0008270">
    <property type="term" value="F:zinc ion binding"/>
    <property type="evidence" value="ECO:0007669"/>
    <property type="project" value="UniProtKB-KW"/>
</dbReference>
<dbReference type="Pfam" id="PF00685">
    <property type="entry name" value="Sulfotransfer_1"/>
    <property type="match status" value="1"/>
</dbReference>
<reference evidence="5 6" key="1">
    <citation type="journal article" date="2024" name="Proc. Natl. Acad. Sci. U.S.A.">
        <title>The genetic regulatory architecture and epigenomic basis for age-related changes in rattlesnake venom.</title>
        <authorList>
            <person name="Hogan M.P."/>
            <person name="Holding M.L."/>
            <person name="Nystrom G.S."/>
            <person name="Colston T.J."/>
            <person name="Bartlett D.A."/>
            <person name="Mason A.J."/>
            <person name="Ellsworth S.A."/>
            <person name="Rautsaw R.M."/>
            <person name="Lawrence K.C."/>
            <person name="Strickland J.L."/>
            <person name="He B."/>
            <person name="Fraser P."/>
            <person name="Margres M.J."/>
            <person name="Gilbert D.M."/>
            <person name="Gibbs H.L."/>
            <person name="Parkinson C.L."/>
            <person name="Rokyta D.R."/>
        </authorList>
    </citation>
    <scope>NUCLEOTIDE SEQUENCE [LARGE SCALE GENOMIC DNA]</scope>
    <source>
        <strain evidence="5">DRR0105</strain>
    </source>
</reference>
<keyword evidence="1" id="KW-0863">Zinc-finger</keyword>
<protein>
    <recommendedName>
        <fullName evidence="2">Sulfotransferase</fullName>
        <ecNumber evidence="2">2.8.2.-</ecNumber>
    </recommendedName>
</protein>
<feature type="region of interest" description="Disordered" evidence="3">
    <location>
        <begin position="108"/>
        <end position="153"/>
    </location>
</feature>
<keyword evidence="6" id="KW-1185">Reference proteome</keyword>
<feature type="compositionally biased region" description="Low complexity" evidence="3">
    <location>
        <begin position="34"/>
        <end position="45"/>
    </location>
</feature>
<gene>
    <name evidence="5" type="ORF">NXF25_018847</name>
</gene>
<dbReference type="EC" id="2.8.2.-" evidence="2"/>
<evidence type="ECO:0000256" key="1">
    <source>
        <dbReference type="PROSITE-ProRule" id="PRU00047"/>
    </source>
</evidence>
<proteinExistence type="inferred from homology"/>
<evidence type="ECO:0000259" key="4">
    <source>
        <dbReference type="PROSITE" id="PS50158"/>
    </source>
</evidence>
<keyword evidence="1" id="KW-0862">Zinc</keyword>
<dbReference type="SMART" id="SM00343">
    <property type="entry name" value="ZnF_C2HC"/>
    <property type="match status" value="1"/>
</dbReference>
<evidence type="ECO:0000256" key="3">
    <source>
        <dbReference type="SAM" id="MobiDB-lite"/>
    </source>
</evidence>
<dbReference type="PROSITE" id="PS50158">
    <property type="entry name" value="ZF_CCHC"/>
    <property type="match status" value="1"/>
</dbReference>
<keyword evidence="2" id="KW-0808">Transferase</keyword>
<dbReference type="AlphaFoldDB" id="A0AAW1B136"/>
<dbReference type="Gene3D" id="3.40.50.300">
    <property type="entry name" value="P-loop containing nucleotide triphosphate hydrolases"/>
    <property type="match status" value="1"/>
</dbReference>
<keyword evidence="1" id="KW-0479">Metal-binding</keyword>
<dbReference type="GO" id="GO:0003676">
    <property type="term" value="F:nucleic acid binding"/>
    <property type="evidence" value="ECO:0007669"/>
    <property type="project" value="InterPro"/>
</dbReference>
<dbReference type="SUPFAM" id="SSF57756">
    <property type="entry name" value="Retrovirus zinc finger-like domains"/>
    <property type="match status" value="1"/>
</dbReference>